<evidence type="ECO:0000313" key="1">
    <source>
        <dbReference type="EMBL" id="XBS69899.1"/>
    </source>
</evidence>
<reference evidence="1" key="1">
    <citation type="submission" date="2024-06" db="EMBL/GenBank/DDBJ databases">
        <authorList>
            <person name="Coelho C."/>
            <person name="Bento M."/>
            <person name="Garcia E."/>
            <person name="Camelo A."/>
            <person name="Brandao I."/>
            <person name="Espirito Santo C."/>
            <person name="Trovao J."/>
            <person name="Verissimo A."/>
            <person name="Costa J."/>
            <person name="Tiago I."/>
        </authorList>
    </citation>
    <scope>NUCLEOTIDE SEQUENCE</scope>
    <source>
        <strain evidence="1">KWT182</strain>
    </source>
</reference>
<dbReference type="NCBIfam" id="NF041373">
    <property type="entry name" value="HGG_STG"/>
    <property type="match status" value="1"/>
</dbReference>
<protein>
    <submittedName>
        <fullName evidence="1">HGGxSTG domain-containing protein</fullName>
    </submittedName>
</protein>
<organism evidence="1">
    <name type="scientific">Acerihabitans sp. KWT182</name>
    <dbReference type="NCBI Taxonomy" id="3157919"/>
    <lineage>
        <taxon>Bacteria</taxon>
        <taxon>Pseudomonadati</taxon>
        <taxon>Pseudomonadota</taxon>
        <taxon>Gammaproteobacteria</taxon>
        <taxon>Enterobacterales</taxon>
        <taxon>Pectobacteriaceae</taxon>
        <taxon>Acerihabitans</taxon>
    </lineage>
</organism>
<accession>A0AAU7QA46</accession>
<sequence>MLVDDRTEKIKRLVAYEKRVNAQLQKWEHTGFDYRFIPALEPFPDDLRGLTCGATTRAGRPCRLTDLYNGGRCKFHGGKSTGARTPEGKARQLAGYRRWLEKKRQATSENGTQSGK</sequence>
<dbReference type="EMBL" id="CP157947">
    <property type="protein sequence ID" value="XBS69899.1"/>
    <property type="molecule type" value="Genomic_DNA"/>
</dbReference>
<dbReference type="AlphaFoldDB" id="A0AAU7QA46"/>
<proteinExistence type="predicted"/>
<dbReference type="InterPro" id="IPR047675">
    <property type="entry name" value="Putative_zinc-bd"/>
</dbReference>
<gene>
    <name evidence="1" type="ORF">ABK905_00475</name>
</gene>
<name>A0AAU7QA46_9GAMM</name>